<dbReference type="InterPro" id="IPR018767">
    <property type="entry name" value="Brl1/Brr6_dom"/>
</dbReference>
<dbReference type="Pfam" id="PF10104">
    <property type="entry name" value="Brr6_like_C_C"/>
    <property type="match status" value="1"/>
</dbReference>
<dbReference type="InterPro" id="IPR040202">
    <property type="entry name" value="Brl1/Brr6"/>
</dbReference>
<feature type="region of interest" description="Disordered" evidence="1">
    <location>
        <begin position="1"/>
        <end position="69"/>
    </location>
</feature>
<feature type="region of interest" description="Disordered" evidence="1">
    <location>
        <begin position="150"/>
        <end position="176"/>
    </location>
</feature>
<protein>
    <recommendedName>
        <fullName evidence="3">Brl1/Brr6 domain-containing protein</fullName>
    </recommendedName>
</protein>
<dbReference type="PANTHER" id="PTHR28136:SF1">
    <property type="entry name" value="NUCLEUS EXPORT PROTEIN BRL1"/>
    <property type="match status" value="1"/>
</dbReference>
<feature type="transmembrane region" description="Helical" evidence="2">
    <location>
        <begin position="376"/>
        <end position="395"/>
    </location>
</feature>
<dbReference type="GO" id="GO:0031965">
    <property type="term" value="C:nuclear membrane"/>
    <property type="evidence" value="ECO:0007669"/>
    <property type="project" value="InterPro"/>
</dbReference>
<evidence type="ECO:0000313" key="4">
    <source>
        <dbReference type="EMBL" id="KIY66096.1"/>
    </source>
</evidence>
<dbReference type="EMBL" id="KN880566">
    <property type="protein sequence ID" value="KIY66096.1"/>
    <property type="molecule type" value="Genomic_DNA"/>
</dbReference>
<dbReference type="OrthoDB" id="5961at2759"/>
<evidence type="ECO:0000259" key="3">
    <source>
        <dbReference type="SMART" id="SM01042"/>
    </source>
</evidence>
<gene>
    <name evidence="4" type="ORF">CYLTODRAFT_491778</name>
</gene>
<dbReference type="Proteomes" id="UP000054007">
    <property type="component" value="Unassembled WGS sequence"/>
</dbReference>
<proteinExistence type="predicted"/>
<feature type="compositionally biased region" description="Basic and acidic residues" evidence="1">
    <location>
        <begin position="151"/>
        <end position="166"/>
    </location>
</feature>
<feature type="compositionally biased region" description="Low complexity" evidence="1">
    <location>
        <begin position="209"/>
        <end position="220"/>
    </location>
</feature>
<accession>A0A0D7B981</accession>
<feature type="compositionally biased region" description="Acidic residues" evidence="1">
    <location>
        <begin position="167"/>
        <end position="176"/>
    </location>
</feature>
<evidence type="ECO:0000256" key="2">
    <source>
        <dbReference type="SAM" id="Phobius"/>
    </source>
</evidence>
<feature type="transmembrane region" description="Helical" evidence="2">
    <location>
        <begin position="270"/>
        <end position="292"/>
    </location>
</feature>
<feature type="domain" description="Brl1/Brr6" evidence="3">
    <location>
        <begin position="272"/>
        <end position="403"/>
    </location>
</feature>
<name>A0A0D7B981_9AGAR</name>
<evidence type="ECO:0000313" key="5">
    <source>
        <dbReference type="Proteomes" id="UP000054007"/>
    </source>
</evidence>
<sequence>MNVPASAHARNVFKSERSKDAPMDFDFTDRPRAAWAMDLDSTPPQKKRTFSDAGAAPSIPTFGATPTQPASPFLFRTPAISGGYGGGGPLGFGAGGGTPLASPTKSSFNTAPAPAIPDVEMEEASPARPIATGAVKRVQKARGARLVIGDAKGRRDEDADESMRQADEDEGEGDSLVEDDSFIEEDSRVEENQLIRRHSSEKGRIGSDAGRNNAGRNGAALQKTRKERRGGVTNHYTLNIHGGRDAVSPPPSAGGIGLNVPPMSSESRPLLLLSYVSFVWNAGLVGLGLFLVGTLVKTVFGDVQNRVDAEVASLNADIALCSRNYRLNMCATPLPGLQVQCVEWENCMARDPAKISRARLGAAMCAEIVNAFVDEITWKTLAFVVSTLCFMTLFVNSMGGMYRNAHPPPPPPTPVQAPPHYVGVNPGIEWQRQWEGLVPEQRSACRWQWRAEEEEERAARRRRVE</sequence>
<keyword evidence="2" id="KW-1133">Transmembrane helix</keyword>
<dbReference type="GO" id="GO:0006998">
    <property type="term" value="P:nuclear envelope organization"/>
    <property type="evidence" value="ECO:0007669"/>
    <property type="project" value="InterPro"/>
</dbReference>
<feature type="region of interest" description="Disordered" evidence="1">
    <location>
        <begin position="197"/>
        <end position="226"/>
    </location>
</feature>
<dbReference type="SMART" id="SM01042">
    <property type="entry name" value="Brr6_like_C_C"/>
    <property type="match status" value="1"/>
</dbReference>
<evidence type="ECO:0000256" key="1">
    <source>
        <dbReference type="SAM" id="MobiDB-lite"/>
    </source>
</evidence>
<dbReference type="PANTHER" id="PTHR28136">
    <property type="entry name" value="NUCLEUS EXPORT PROTEIN BRR6"/>
    <property type="match status" value="1"/>
</dbReference>
<organism evidence="4 5">
    <name type="scientific">Cylindrobasidium torrendii FP15055 ss-10</name>
    <dbReference type="NCBI Taxonomy" id="1314674"/>
    <lineage>
        <taxon>Eukaryota</taxon>
        <taxon>Fungi</taxon>
        <taxon>Dikarya</taxon>
        <taxon>Basidiomycota</taxon>
        <taxon>Agaricomycotina</taxon>
        <taxon>Agaricomycetes</taxon>
        <taxon>Agaricomycetidae</taxon>
        <taxon>Agaricales</taxon>
        <taxon>Marasmiineae</taxon>
        <taxon>Physalacriaceae</taxon>
        <taxon>Cylindrobasidium</taxon>
    </lineage>
</organism>
<keyword evidence="2" id="KW-0472">Membrane</keyword>
<feature type="compositionally biased region" description="Basic and acidic residues" evidence="1">
    <location>
        <begin position="13"/>
        <end position="32"/>
    </location>
</feature>
<dbReference type="GO" id="GO:0055088">
    <property type="term" value="P:lipid homeostasis"/>
    <property type="evidence" value="ECO:0007669"/>
    <property type="project" value="InterPro"/>
</dbReference>
<keyword evidence="2" id="KW-0812">Transmembrane</keyword>
<keyword evidence="5" id="KW-1185">Reference proteome</keyword>
<reference evidence="4 5" key="1">
    <citation type="journal article" date="2015" name="Fungal Genet. Biol.">
        <title>Evolution of novel wood decay mechanisms in Agaricales revealed by the genome sequences of Fistulina hepatica and Cylindrobasidium torrendii.</title>
        <authorList>
            <person name="Floudas D."/>
            <person name="Held B.W."/>
            <person name="Riley R."/>
            <person name="Nagy L.G."/>
            <person name="Koehler G."/>
            <person name="Ransdell A.S."/>
            <person name="Younus H."/>
            <person name="Chow J."/>
            <person name="Chiniquy J."/>
            <person name="Lipzen A."/>
            <person name="Tritt A."/>
            <person name="Sun H."/>
            <person name="Haridas S."/>
            <person name="LaButti K."/>
            <person name="Ohm R.A."/>
            <person name="Kues U."/>
            <person name="Blanchette R.A."/>
            <person name="Grigoriev I.V."/>
            <person name="Minto R.E."/>
            <person name="Hibbett D.S."/>
        </authorList>
    </citation>
    <scope>NUCLEOTIDE SEQUENCE [LARGE SCALE GENOMIC DNA]</scope>
    <source>
        <strain evidence="4 5">FP15055 ss-10</strain>
    </source>
</reference>
<dbReference type="AlphaFoldDB" id="A0A0D7B981"/>